<dbReference type="AlphaFoldDB" id="A0A8J4WE30"/>
<evidence type="ECO:0000313" key="2">
    <source>
        <dbReference type="Proteomes" id="UP000748531"/>
    </source>
</evidence>
<proteinExistence type="predicted"/>
<keyword evidence="2" id="KW-1185">Reference proteome</keyword>
<dbReference type="Proteomes" id="UP000748531">
    <property type="component" value="Unassembled WGS sequence"/>
</dbReference>
<name>A0A8J4WE30_9TREM</name>
<protein>
    <submittedName>
        <fullName evidence="1">Uncharacterized protein</fullName>
    </submittedName>
</protein>
<gene>
    <name evidence="1" type="ORF">PHET_10083</name>
</gene>
<dbReference type="EMBL" id="LUCH01007575">
    <property type="protein sequence ID" value="KAF5396684.1"/>
    <property type="molecule type" value="Genomic_DNA"/>
</dbReference>
<accession>A0A8J4WE30</accession>
<organism evidence="1 2">
    <name type="scientific">Paragonimus heterotremus</name>
    <dbReference type="NCBI Taxonomy" id="100268"/>
    <lineage>
        <taxon>Eukaryota</taxon>
        <taxon>Metazoa</taxon>
        <taxon>Spiralia</taxon>
        <taxon>Lophotrochozoa</taxon>
        <taxon>Platyhelminthes</taxon>
        <taxon>Trematoda</taxon>
        <taxon>Digenea</taxon>
        <taxon>Plagiorchiida</taxon>
        <taxon>Troglotremata</taxon>
        <taxon>Troglotrematidae</taxon>
        <taxon>Paragonimus</taxon>
    </lineage>
</organism>
<reference evidence="1" key="1">
    <citation type="submission" date="2019-05" db="EMBL/GenBank/DDBJ databases">
        <title>Annotation for the trematode Paragonimus heterotremus.</title>
        <authorList>
            <person name="Choi Y.-J."/>
        </authorList>
    </citation>
    <scope>NUCLEOTIDE SEQUENCE</scope>
    <source>
        <strain evidence="1">LC</strain>
    </source>
</reference>
<comment type="caution">
    <text evidence="1">The sequence shown here is derived from an EMBL/GenBank/DDBJ whole genome shotgun (WGS) entry which is preliminary data.</text>
</comment>
<sequence>MSARRSVSHPGISRTNNWRRRRRKEIFSSSEICNKPARCYPEYIRSFSAFYGCHTCTGSGADVGCHIRLLSPDADGQTD</sequence>
<evidence type="ECO:0000313" key="1">
    <source>
        <dbReference type="EMBL" id="KAF5396684.1"/>
    </source>
</evidence>